<evidence type="ECO:0000313" key="2">
    <source>
        <dbReference type="Proteomes" id="UP000688137"/>
    </source>
</evidence>
<protein>
    <submittedName>
        <fullName evidence="1">Uncharacterized protein</fullName>
    </submittedName>
</protein>
<organism evidence="1 2">
    <name type="scientific">Paramecium primaurelia</name>
    <dbReference type="NCBI Taxonomy" id="5886"/>
    <lineage>
        <taxon>Eukaryota</taxon>
        <taxon>Sar</taxon>
        <taxon>Alveolata</taxon>
        <taxon>Ciliophora</taxon>
        <taxon>Intramacronucleata</taxon>
        <taxon>Oligohymenophorea</taxon>
        <taxon>Peniculida</taxon>
        <taxon>Parameciidae</taxon>
        <taxon>Paramecium</taxon>
    </lineage>
</organism>
<comment type="caution">
    <text evidence="1">The sequence shown here is derived from an EMBL/GenBank/DDBJ whole genome shotgun (WGS) entry which is preliminary data.</text>
</comment>
<name>A0A8S1NEW4_PARPR</name>
<dbReference type="AlphaFoldDB" id="A0A8S1NEW4"/>
<accession>A0A8S1NEW4</accession>
<dbReference type="OMA" id="YGKLDHF"/>
<evidence type="ECO:0000313" key="1">
    <source>
        <dbReference type="EMBL" id="CAD8091647.1"/>
    </source>
</evidence>
<sequence>MINKASQLTRTTIRMFKMMTKNQTRYSYGKLDHFFANYEMSEFESPKITINKFQYLIDDIFCSNSLQFNTSLASYLNVNDVEISQLVELLDKIHQYNFFLSRTNKQCLAQIILNKLDSFNEDIISIINQACLQGFINEQLMELFINQFTMQGITKYNFTYQVQLLYIFGQALLRYNNLTKNEAFIKKWQELIKNAIAQYKPEYKISGCMFSQISFLFKGLLYIELEQEATYLGQIIEFYKTYYKLLISNFAENLDFSYMTPKESTILLTALLKLKDQFLKLEISLIISSLLNRIKSTGVSAFSDLALQSFVFNLTQLGDYQKLMAEDIIQVLQQRVQQQSFSSRIIIVILFEMHLKWSYVVPKAHLLYLISSLNIKEVPDFELGSYFQLLTQLPLDQLQHITNSIESEMTIREQYQKENQQFFKKEHLSSDRMRRSLQRLINLLSTHGKNSEQLERTLKQIF</sequence>
<reference evidence="1" key="1">
    <citation type="submission" date="2021-01" db="EMBL/GenBank/DDBJ databases">
        <authorList>
            <consortium name="Genoscope - CEA"/>
            <person name="William W."/>
        </authorList>
    </citation>
    <scope>NUCLEOTIDE SEQUENCE</scope>
</reference>
<dbReference type="Proteomes" id="UP000688137">
    <property type="component" value="Unassembled WGS sequence"/>
</dbReference>
<keyword evidence="2" id="KW-1185">Reference proteome</keyword>
<dbReference type="EMBL" id="CAJJDM010000091">
    <property type="protein sequence ID" value="CAD8091647.1"/>
    <property type="molecule type" value="Genomic_DNA"/>
</dbReference>
<proteinExistence type="predicted"/>
<gene>
    <name evidence="1" type="ORF">PPRIM_AZ9-3.1.T0880175</name>
</gene>